<evidence type="ECO:0000313" key="2">
    <source>
        <dbReference type="EMBL" id="SJZ72682.1"/>
    </source>
</evidence>
<evidence type="ECO:0008006" key="4">
    <source>
        <dbReference type="Google" id="ProtNLM"/>
    </source>
</evidence>
<reference evidence="3" key="1">
    <citation type="submission" date="2017-02" db="EMBL/GenBank/DDBJ databases">
        <authorList>
            <person name="Varghese N."/>
            <person name="Submissions S."/>
        </authorList>
    </citation>
    <scope>NUCLEOTIDE SEQUENCE [LARGE SCALE GENOMIC DNA]</scope>
    <source>
        <strain evidence="3">ATCC BAA-73</strain>
    </source>
</reference>
<keyword evidence="1" id="KW-1133">Transmembrane helix</keyword>
<organism evidence="2 3">
    <name type="scientific">Selenihalanaerobacter shriftii</name>
    <dbReference type="NCBI Taxonomy" id="142842"/>
    <lineage>
        <taxon>Bacteria</taxon>
        <taxon>Bacillati</taxon>
        <taxon>Bacillota</taxon>
        <taxon>Clostridia</taxon>
        <taxon>Halanaerobiales</taxon>
        <taxon>Halobacteroidaceae</taxon>
        <taxon>Selenihalanaerobacter</taxon>
    </lineage>
</organism>
<protein>
    <recommendedName>
        <fullName evidence="4">Phage holin family Hol44, holin superfamily V</fullName>
    </recommendedName>
</protein>
<accession>A0A1T4N0C1</accession>
<evidence type="ECO:0000313" key="3">
    <source>
        <dbReference type="Proteomes" id="UP000190625"/>
    </source>
</evidence>
<gene>
    <name evidence="2" type="ORF">SAMN02745118_01668</name>
</gene>
<feature type="transmembrane region" description="Helical" evidence="1">
    <location>
        <begin position="35"/>
        <end position="53"/>
    </location>
</feature>
<keyword evidence="3" id="KW-1185">Reference proteome</keyword>
<name>A0A1T4N0C1_9FIRM</name>
<dbReference type="EMBL" id="FUWM01000012">
    <property type="protein sequence ID" value="SJZ72682.1"/>
    <property type="molecule type" value="Genomic_DNA"/>
</dbReference>
<sequence length="95" mass="10471">MELQPLSTVLVLSVLVEMVTNTIKSILSIRGNKSRIIAIIVGVVLCLSTQIGILHKLNIAIYYDFIDYLLTGIIISRGSHAIHDISSMFKNNKSS</sequence>
<keyword evidence="1" id="KW-0812">Transmembrane</keyword>
<proteinExistence type="predicted"/>
<dbReference type="Proteomes" id="UP000190625">
    <property type="component" value="Unassembled WGS sequence"/>
</dbReference>
<feature type="transmembrane region" description="Helical" evidence="1">
    <location>
        <begin position="6"/>
        <end position="23"/>
    </location>
</feature>
<feature type="transmembrane region" description="Helical" evidence="1">
    <location>
        <begin position="59"/>
        <end position="78"/>
    </location>
</feature>
<evidence type="ECO:0000256" key="1">
    <source>
        <dbReference type="SAM" id="Phobius"/>
    </source>
</evidence>
<keyword evidence="1" id="KW-0472">Membrane</keyword>
<dbReference type="OrthoDB" id="2085013at2"/>
<dbReference type="RefSeq" id="WP_078810129.1">
    <property type="nucleotide sequence ID" value="NZ_FUWM01000012.1"/>
</dbReference>
<dbReference type="AlphaFoldDB" id="A0A1T4N0C1"/>